<organism evidence="1">
    <name type="scientific">Proboscia inermis</name>
    <dbReference type="NCBI Taxonomy" id="420281"/>
    <lineage>
        <taxon>Eukaryota</taxon>
        <taxon>Sar</taxon>
        <taxon>Stramenopiles</taxon>
        <taxon>Ochrophyta</taxon>
        <taxon>Bacillariophyta</taxon>
        <taxon>Coscinodiscophyceae</taxon>
        <taxon>Rhizosoleniophycidae</taxon>
        <taxon>Rhizosoleniales</taxon>
        <taxon>Rhizosoleniaceae</taxon>
        <taxon>Proboscia</taxon>
    </lineage>
</organism>
<name>A0A7S0BVR1_9STRA</name>
<reference evidence="1" key="1">
    <citation type="submission" date="2021-01" db="EMBL/GenBank/DDBJ databases">
        <authorList>
            <person name="Corre E."/>
            <person name="Pelletier E."/>
            <person name="Niang G."/>
            <person name="Scheremetjew M."/>
            <person name="Finn R."/>
            <person name="Kale V."/>
            <person name="Holt S."/>
            <person name="Cochrane G."/>
            <person name="Meng A."/>
            <person name="Brown T."/>
            <person name="Cohen L."/>
        </authorList>
    </citation>
    <scope>NUCLEOTIDE SEQUENCE</scope>
    <source>
        <strain evidence="1">CCAP1064/1</strain>
    </source>
</reference>
<accession>A0A7S0BVR1</accession>
<dbReference type="Gene3D" id="3.40.50.1000">
    <property type="entry name" value="HAD superfamily/HAD-like"/>
    <property type="match status" value="1"/>
</dbReference>
<dbReference type="InterPro" id="IPR023214">
    <property type="entry name" value="HAD_sf"/>
</dbReference>
<dbReference type="InterPro" id="IPR010036">
    <property type="entry name" value="MDP_1_eu_arc"/>
</dbReference>
<gene>
    <name evidence="1" type="ORF">PINE0816_LOCUS525</name>
</gene>
<dbReference type="Pfam" id="PF12689">
    <property type="entry name" value="Acid_PPase"/>
    <property type="match status" value="1"/>
</dbReference>
<protein>
    <recommendedName>
        <fullName evidence="2">FCP1 homology domain-containing protein</fullName>
    </recommendedName>
</protein>
<dbReference type="AlphaFoldDB" id="A0A7S0BVR1"/>
<proteinExistence type="predicted"/>
<sequence length="186" mass="20100">MPALPSKTVIGDLNGRGNGVTGVMSGSNKISLYPGSLLALQNHANGEHPGMKIALASSADTPFAEQIGRASLKMLEVIPGITVWDLLMKDWDDVDVNQIGRQPPLSSNKAKSHFPRLKDATGVRFDRMLFFDDCLWGDHCTMVALGCREGDSGVGPCTVRTPSGLRVKDWENGLQSYASQFKKLNA</sequence>
<dbReference type="PANTHER" id="PTHR17901">
    <property type="entry name" value="MAGNESIUM-DEPENDENT PHOSPHATASE 1 MDP1"/>
    <property type="match status" value="1"/>
</dbReference>
<evidence type="ECO:0000313" key="1">
    <source>
        <dbReference type="EMBL" id="CAD8404422.1"/>
    </source>
</evidence>
<dbReference type="PANTHER" id="PTHR17901:SF14">
    <property type="entry name" value="MAGNESIUM-DEPENDENT PHOSPHATASE 1"/>
    <property type="match status" value="1"/>
</dbReference>
<dbReference type="EMBL" id="HBEL01001106">
    <property type="protein sequence ID" value="CAD8404422.1"/>
    <property type="molecule type" value="Transcribed_RNA"/>
</dbReference>
<evidence type="ECO:0008006" key="2">
    <source>
        <dbReference type="Google" id="ProtNLM"/>
    </source>
</evidence>
<dbReference type="GO" id="GO:0003993">
    <property type="term" value="F:acid phosphatase activity"/>
    <property type="evidence" value="ECO:0007669"/>
    <property type="project" value="TreeGrafter"/>
</dbReference>